<evidence type="ECO:0000256" key="5">
    <source>
        <dbReference type="ARBA" id="ARBA00022655"/>
    </source>
</evidence>
<comment type="pathway">
    <text evidence="1 10">Cofactor biosynthesis; (R)-pantothenate biosynthesis; (R)-pantoate from 3-methyl-2-oxobutanoate: step 2/2.</text>
</comment>
<evidence type="ECO:0000259" key="12">
    <source>
        <dbReference type="Pfam" id="PF08546"/>
    </source>
</evidence>
<comment type="similarity">
    <text evidence="2 10">Belongs to the ketopantoate reductase family.</text>
</comment>
<dbReference type="InterPro" id="IPR008927">
    <property type="entry name" value="6-PGluconate_DH-like_C_sf"/>
</dbReference>
<dbReference type="GO" id="GO:0015940">
    <property type="term" value="P:pantothenate biosynthetic process"/>
    <property type="evidence" value="ECO:0007669"/>
    <property type="project" value="UniProtKB-UniPathway"/>
</dbReference>
<dbReference type="Pfam" id="PF02558">
    <property type="entry name" value="ApbA"/>
    <property type="match status" value="1"/>
</dbReference>
<keyword evidence="6 10" id="KW-0521">NADP</keyword>
<keyword evidence="14" id="KW-1185">Reference proteome</keyword>
<dbReference type="RefSeq" id="WP_109896035.1">
    <property type="nucleotide sequence ID" value="NZ_CP029550.1"/>
</dbReference>
<reference evidence="14" key="1">
    <citation type="submission" date="2018-05" db="EMBL/GenBank/DDBJ databases">
        <title>Complete Genome Sequence of Methylobacterium sp. 17SD2-17.</title>
        <authorList>
            <person name="Srinivasan S."/>
        </authorList>
    </citation>
    <scope>NUCLEOTIDE SEQUENCE [LARGE SCALE GENOMIC DNA]</scope>
    <source>
        <strain evidence="14">17SD2-17</strain>
    </source>
</reference>
<evidence type="ECO:0000259" key="11">
    <source>
        <dbReference type="Pfam" id="PF02558"/>
    </source>
</evidence>
<dbReference type="InterPro" id="IPR013752">
    <property type="entry name" value="KPA_reductase"/>
</dbReference>
<dbReference type="Gene3D" id="1.10.1040.10">
    <property type="entry name" value="N-(1-d-carboxylethyl)-l-norvaline Dehydrogenase, domain 2"/>
    <property type="match status" value="1"/>
</dbReference>
<accession>A0A2U8WDU3</accession>
<evidence type="ECO:0000313" key="14">
    <source>
        <dbReference type="Proteomes" id="UP000245926"/>
    </source>
</evidence>
<dbReference type="FunFam" id="1.10.1040.10:FF:000017">
    <property type="entry name" value="2-dehydropantoate 2-reductase"/>
    <property type="match status" value="1"/>
</dbReference>
<organism evidence="13 14">
    <name type="scientific">Methylobacterium durans</name>
    <dbReference type="NCBI Taxonomy" id="2202825"/>
    <lineage>
        <taxon>Bacteria</taxon>
        <taxon>Pseudomonadati</taxon>
        <taxon>Pseudomonadota</taxon>
        <taxon>Alphaproteobacteria</taxon>
        <taxon>Hyphomicrobiales</taxon>
        <taxon>Methylobacteriaceae</taxon>
        <taxon>Methylobacterium</taxon>
    </lineage>
</organism>
<dbReference type="PANTHER" id="PTHR43765:SF2">
    <property type="entry name" value="2-DEHYDROPANTOATE 2-REDUCTASE"/>
    <property type="match status" value="1"/>
</dbReference>
<keyword evidence="7 10" id="KW-0560">Oxidoreductase</keyword>
<dbReference type="EMBL" id="CP029550">
    <property type="protein sequence ID" value="AWN44374.1"/>
    <property type="molecule type" value="Genomic_DNA"/>
</dbReference>
<feature type="domain" description="Ketopantoate reductase N-terminal" evidence="11">
    <location>
        <begin position="3"/>
        <end position="148"/>
    </location>
</feature>
<sequence length="300" mass="31207">MKIAVMGAGAVGSYFGALLARAGEAVTLVGRPAHVDAIRERGLLLETNSLRAFVDLSATTAAAGVSGADVVLFCVKSGDTEAVGREIAPHLSPQATILSLQNGVDNAERLTGLLSRDVIPAAVYVATEMAGPGHVRHHGRGELIVGPSPASERIAVAFRAAGIPTDVSENTLTALWSKLVINCAYNALSAIAEQSYGQMMRTAGIAEVMSDVVAECTAVARATGIHLPEDIGATVLALADAMPRQFSSTAQDLARGRASEIDHLNGYIVRRGEELRIATPANRVLHTLVKLVEAKGSATL</sequence>
<gene>
    <name evidence="13" type="ORF">DK389_05190</name>
</gene>
<evidence type="ECO:0000256" key="10">
    <source>
        <dbReference type="RuleBase" id="RU362068"/>
    </source>
</evidence>
<evidence type="ECO:0000256" key="1">
    <source>
        <dbReference type="ARBA" id="ARBA00004994"/>
    </source>
</evidence>
<evidence type="ECO:0000256" key="6">
    <source>
        <dbReference type="ARBA" id="ARBA00022857"/>
    </source>
</evidence>
<dbReference type="GO" id="GO:0050661">
    <property type="term" value="F:NADP binding"/>
    <property type="evidence" value="ECO:0007669"/>
    <property type="project" value="TreeGrafter"/>
</dbReference>
<dbReference type="PANTHER" id="PTHR43765">
    <property type="entry name" value="2-DEHYDROPANTOATE 2-REDUCTASE-RELATED"/>
    <property type="match status" value="1"/>
</dbReference>
<comment type="function">
    <text evidence="10">Catalyzes the NADPH-dependent reduction of ketopantoate into pantoic acid.</text>
</comment>
<dbReference type="SUPFAM" id="SSF51735">
    <property type="entry name" value="NAD(P)-binding Rossmann-fold domains"/>
    <property type="match status" value="1"/>
</dbReference>
<dbReference type="EC" id="1.1.1.169" evidence="3 10"/>
<name>A0A2U8WDU3_9HYPH</name>
<comment type="catalytic activity">
    <reaction evidence="9 10">
        <text>(R)-pantoate + NADP(+) = 2-dehydropantoate + NADPH + H(+)</text>
        <dbReference type="Rhea" id="RHEA:16233"/>
        <dbReference type="ChEBI" id="CHEBI:11561"/>
        <dbReference type="ChEBI" id="CHEBI:15378"/>
        <dbReference type="ChEBI" id="CHEBI:15980"/>
        <dbReference type="ChEBI" id="CHEBI:57783"/>
        <dbReference type="ChEBI" id="CHEBI:58349"/>
        <dbReference type="EC" id="1.1.1.169"/>
    </reaction>
</comment>
<dbReference type="AlphaFoldDB" id="A0A2U8WDU3"/>
<dbReference type="NCBIfam" id="TIGR00745">
    <property type="entry name" value="apbA_panE"/>
    <property type="match status" value="1"/>
</dbReference>
<dbReference type="Pfam" id="PF08546">
    <property type="entry name" value="ApbA_C"/>
    <property type="match status" value="1"/>
</dbReference>
<keyword evidence="5 10" id="KW-0566">Pantothenate biosynthesis</keyword>
<evidence type="ECO:0000256" key="2">
    <source>
        <dbReference type="ARBA" id="ARBA00007870"/>
    </source>
</evidence>
<dbReference type="UniPathway" id="UPA00028">
    <property type="reaction ID" value="UER00004"/>
</dbReference>
<evidence type="ECO:0000256" key="4">
    <source>
        <dbReference type="ARBA" id="ARBA00019465"/>
    </source>
</evidence>
<dbReference type="InterPro" id="IPR050838">
    <property type="entry name" value="Ketopantoate_reductase"/>
</dbReference>
<dbReference type="InterPro" id="IPR036291">
    <property type="entry name" value="NAD(P)-bd_dom_sf"/>
</dbReference>
<dbReference type="OrthoDB" id="9793586at2"/>
<dbReference type="InterPro" id="IPR013328">
    <property type="entry name" value="6PGD_dom2"/>
</dbReference>
<evidence type="ECO:0000256" key="8">
    <source>
        <dbReference type="ARBA" id="ARBA00032024"/>
    </source>
</evidence>
<dbReference type="Gene3D" id="3.40.50.720">
    <property type="entry name" value="NAD(P)-binding Rossmann-like Domain"/>
    <property type="match status" value="1"/>
</dbReference>
<dbReference type="InterPro" id="IPR013332">
    <property type="entry name" value="KPR_N"/>
</dbReference>
<evidence type="ECO:0000313" key="13">
    <source>
        <dbReference type="EMBL" id="AWN44374.1"/>
    </source>
</evidence>
<dbReference type="GO" id="GO:0005737">
    <property type="term" value="C:cytoplasm"/>
    <property type="evidence" value="ECO:0007669"/>
    <property type="project" value="TreeGrafter"/>
</dbReference>
<evidence type="ECO:0000256" key="9">
    <source>
        <dbReference type="ARBA" id="ARBA00048793"/>
    </source>
</evidence>
<dbReference type="KEGG" id="mets:DK389_05190"/>
<proteinExistence type="inferred from homology"/>
<feature type="domain" description="Ketopantoate reductase C-terminal" evidence="12">
    <location>
        <begin position="172"/>
        <end position="293"/>
    </location>
</feature>
<evidence type="ECO:0000256" key="3">
    <source>
        <dbReference type="ARBA" id="ARBA00013014"/>
    </source>
</evidence>
<dbReference type="InterPro" id="IPR003710">
    <property type="entry name" value="ApbA"/>
</dbReference>
<dbReference type="SUPFAM" id="SSF48179">
    <property type="entry name" value="6-phosphogluconate dehydrogenase C-terminal domain-like"/>
    <property type="match status" value="1"/>
</dbReference>
<dbReference type="Proteomes" id="UP000245926">
    <property type="component" value="Chromosome"/>
</dbReference>
<protein>
    <recommendedName>
        <fullName evidence="4 10">2-dehydropantoate 2-reductase</fullName>
        <ecNumber evidence="3 10">1.1.1.169</ecNumber>
    </recommendedName>
    <alternativeName>
        <fullName evidence="8 10">Ketopantoate reductase</fullName>
    </alternativeName>
</protein>
<dbReference type="GO" id="GO:0008677">
    <property type="term" value="F:2-dehydropantoate 2-reductase activity"/>
    <property type="evidence" value="ECO:0007669"/>
    <property type="project" value="UniProtKB-EC"/>
</dbReference>
<evidence type="ECO:0000256" key="7">
    <source>
        <dbReference type="ARBA" id="ARBA00023002"/>
    </source>
</evidence>